<feature type="coiled-coil region" evidence="3">
    <location>
        <begin position="137"/>
        <end position="171"/>
    </location>
</feature>
<keyword evidence="4" id="KW-1133">Transmembrane helix</keyword>
<dbReference type="PATRIC" id="fig|1454004.3.peg.3936"/>
<keyword evidence="3" id="KW-0175">Coiled coil</keyword>
<feature type="transmembrane region" description="Helical" evidence="4">
    <location>
        <begin position="541"/>
        <end position="561"/>
    </location>
</feature>
<dbReference type="SUPFAM" id="SSF48452">
    <property type="entry name" value="TPR-like"/>
    <property type="match status" value="1"/>
</dbReference>
<keyword evidence="5" id="KW-0732">Signal</keyword>
<evidence type="ECO:0000256" key="5">
    <source>
        <dbReference type="SAM" id="SignalP"/>
    </source>
</evidence>
<feature type="chain" id="PRO_5001462687" evidence="5">
    <location>
        <begin position="23"/>
        <end position="569"/>
    </location>
</feature>
<proteinExistence type="predicted"/>
<reference evidence="6" key="1">
    <citation type="submission" date="2014-02" db="EMBL/GenBank/DDBJ databases">
        <title>Expanding our view of genomic diversity in Candidatus Accumulibacter clades.</title>
        <authorList>
            <person name="Skennerton C.T."/>
            <person name="Barr J.J."/>
            <person name="Slater F.R."/>
            <person name="Bond P.L."/>
            <person name="Tyson G.W."/>
        </authorList>
    </citation>
    <scope>NUCLEOTIDE SEQUENCE [LARGE SCALE GENOMIC DNA]</scope>
</reference>
<keyword evidence="4" id="KW-0812">Transmembrane</keyword>
<evidence type="ECO:0000313" key="6">
    <source>
        <dbReference type="EMBL" id="EXI84541.1"/>
    </source>
</evidence>
<dbReference type="Gene3D" id="1.25.40.10">
    <property type="entry name" value="Tetratricopeptide repeat domain"/>
    <property type="match status" value="2"/>
</dbReference>
<dbReference type="InterPro" id="IPR019734">
    <property type="entry name" value="TPR_rpt"/>
</dbReference>
<dbReference type="InterPro" id="IPR011990">
    <property type="entry name" value="TPR-like_helical_dom_sf"/>
</dbReference>
<feature type="coiled-coil region" evidence="3">
    <location>
        <begin position="398"/>
        <end position="464"/>
    </location>
</feature>
<evidence type="ECO:0000313" key="7">
    <source>
        <dbReference type="Proteomes" id="UP000022141"/>
    </source>
</evidence>
<feature type="coiled-coil region" evidence="3">
    <location>
        <begin position="198"/>
        <end position="225"/>
    </location>
</feature>
<dbReference type="eggNOG" id="COG0457">
    <property type="taxonomic scope" value="Bacteria"/>
</dbReference>
<dbReference type="AlphaFoldDB" id="A0A011PAB9"/>
<dbReference type="Proteomes" id="UP000022141">
    <property type="component" value="Unassembled WGS sequence"/>
</dbReference>
<feature type="signal peptide" evidence="5">
    <location>
        <begin position="1"/>
        <end position="22"/>
    </location>
</feature>
<keyword evidence="4" id="KW-0472">Membrane</keyword>
<gene>
    <name evidence="6" type="ORF">AW11_03838</name>
</gene>
<dbReference type="SMART" id="SM00028">
    <property type="entry name" value="TPR"/>
    <property type="match status" value="7"/>
</dbReference>
<evidence type="ECO:0000256" key="3">
    <source>
        <dbReference type="SAM" id="Coils"/>
    </source>
</evidence>
<dbReference type="PANTHER" id="PTHR45641">
    <property type="entry name" value="TETRATRICOPEPTIDE REPEAT PROTEIN (AFU_ORTHOLOGUE AFUA_6G03870)"/>
    <property type="match status" value="1"/>
</dbReference>
<evidence type="ECO:0000256" key="4">
    <source>
        <dbReference type="SAM" id="Phobius"/>
    </source>
</evidence>
<evidence type="ECO:0000256" key="1">
    <source>
        <dbReference type="ARBA" id="ARBA00022737"/>
    </source>
</evidence>
<dbReference type="Pfam" id="PF13424">
    <property type="entry name" value="TPR_12"/>
    <property type="match status" value="1"/>
</dbReference>
<keyword evidence="7" id="KW-1185">Reference proteome</keyword>
<keyword evidence="1" id="KW-0677">Repeat</keyword>
<dbReference type="PANTHER" id="PTHR45641:SF19">
    <property type="entry name" value="NEPHROCYSTIN-3"/>
    <property type="match status" value="1"/>
</dbReference>
<protein>
    <submittedName>
        <fullName evidence="6">Photosystem I assembly protein Ycf3</fullName>
    </submittedName>
</protein>
<dbReference type="Pfam" id="PF13374">
    <property type="entry name" value="TPR_10"/>
    <property type="match status" value="3"/>
</dbReference>
<dbReference type="STRING" id="1454004.AW11_03838"/>
<keyword evidence="2" id="KW-0802">TPR repeat</keyword>
<comment type="caution">
    <text evidence="6">The sequence shown here is derived from an EMBL/GenBank/DDBJ whole genome shotgun (WGS) entry which is preliminary data.</text>
</comment>
<organism evidence="6 7">
    <name type="scientific">Accumulibacter regalis</name>
    <dbReference type="NCBI Taxonomy" id="522306"/>
    <lineage>
        <taxon>Bacteria</taxon>
        <taxon>Pseudomonadati</taxon>
        <taxon>Pseudomonadota</taxon>
        <taxon>Betaproteobacteria</taxon>
        <taxon>Candidatus Accumulibacter</taxon>
    </lineage>
</organism>
<sequence length="569" mass="63928">MKAVFGWLAAILIVAAAPAWSAAQLTGMVSLNRERGEPVANVEIYADGANSVITGNDGRFALSFPEGRPGQDVRVGVRRPGWEVVNDILLDHRLPDSANSRPLEIIICRSDDREQRVAEFYRLKGNQAVEQSYRAKLAELEGRQAATAQERDRLRRERDQALAQVQEWARQLAARKPEEVGGTYRDALRLFLDGQTDAALALLSEERLEQEARKAQEQLDQSVQGWLLKGQLLSTKFDFDGASRAYDQAVKFAPGSYETWFFYAHFHQGLNHFAQARRGYAKALPLVRQAWCDGHIATILNNLGILNSDESRHADARKQFVEALNIRRLLAKQNPDAYLPDVANTLNNLGILSRAENRRAEARKHYEEALDIRHALAKQNPDAYLPDVAGMLNNLGVLNRDENRNAEARRQLEEALELYRTLAKQNPDAYLPDAANTLNNLGILSRAENRRAEARKHYEEALDIRHALAKQNPDAYLPDVAITLNYLGVLSHTENRNTDARKLYEEALDIFRPLAAREPAAYGSNLRRVEDNIRSLSGNNVAGIIGSLIALALLLLIGKLLKRREHPTR</sequence>
<evidence type="ECO:0000256" key="2">
    <source>
        <dbReference type="ARBA" id="ARBA00022803"/>
    </source>
</evidence>
<accession>A0A011PAB9</accession>
<dbReference type="EMBL" id="JEMY01000068">
    <property type="protein sequence ID" value="EXI84541.1"/>
    <property type="molecule type" value="Genomic_DNA"/>
</dbReference>
<name>A0A011PAB9_ACCRE</name>